<feature type="transmembrane region" description="Helical" evidence="2">
    <location>
        <begin position="6"/>
        <end position="24"/>
    </location>
</feature>
<sequence>MVALIIGMLICVVLALAIVALVAIPARRDGRDILTPKGDEVVTALKERQQSARQRHGRDDEDDAPAGDVSGPAAADEPVVPADAGVRS</sequence>
<reference evidence="3 4" key="1">
    <citation type="submission" date="2019-07" db="EMBL/GenBank/DDBJ databases">
        <title>Whole genome shotgun sequence of Knoellia locipacati NBRC 109775.</title>
        <authorList>
            <person name="Hosoyama A."/>
            <person name="Uohara A."/>
            <person name="Ohji S."/>
            <person name="Ichikawa N."/>
        </authorList>
    </citation>
    <scope>NUCLEOTIDE SEQUENCE [LARGE SCALE GENOMIC DNA]</scope>
    <source>
        <strain evidence="3 4">NBRC 109775</strain>
    </source>
</reference>
<evidence type="ECO:0000313" key="3">
    <source>
        <dbReference type="EMBL" id="GEQ12108.1"/>
    </source>
</evidence>
<dbReference type="RefSeq" id="WP_246135981.1">
    <property type="nucleotide sequence ID" value="NZ_BAABDN010000001.1"/>
</dbReference>
<proteinExistence type="predicted"/>
<organism evidence="3 4">
    <name type="scientific">Knoellia locipacati</name>
    <dbReference type="NCBI Taxonomy" id="882824"/>
    <lineage>
        <taxon>Bacteria</taxon>
        <taxon>Bacillati</taxon>
        <taxon>Actinomycetota</taxon>
        <taxon>Actinomycetes</taxon>
        <taxon>Micrococcales</taxon>
        <taxon>Intrasporangiaceae</taxon>
        <taxon>Knoellia</taxon>
    </lineage>
</organism>
<feature type="region of interest" description="Disordered" evidence="1">
    <location>
        <begin position="47"/>
        <end position="88"/>
    </location>
</feature>
<keyword evidence="2" id="KW-1133">Transmembrane helix</keyword>
<keyword evidence="2" id="KW-0472">Membrane</keyword>
<name>A0A512SVY6_9MICO</name>
<evidence type="ECO:0000313" key="4">
    <source>
        <dbReference type="Proteomes" id="UP000321793"/>
    </source>
</evidence>
<dbReference type="Proteomes" id="UP000321793">
    <property type="component" value="Unassembled WGS sequence"/>
</dbReference>
<feature type="compositionally biased region" description="Low complexity" evidence="1">
    <location>
        <begin position="71"/>
        <end position="88"/>
    </location>
</feature>
<evidence type="ECO:0000256" key="2">
    <source>
        <dbReference type="SAM" id="Phobius"/>
    </source>
</evidence>
<accession>A0A512SVY6</accession>
<keyword evidence="4" id="KW-1185">Reference proteome</keyword>
<gene>
    <name evidence="3" type="ORF">KLO01_01550</name>
</gene>
<dbReference type="EMBL" id="BKBA01000002">
    <property type="protein sequence ID" value="GEQ12108.1"/>
    <property type="molecule type" value="Genomic_DNA"/>
</dbReference>
<keyword evidence="2" id="KW-0812">Transmembrane</keyword>
<dbReference type="AlphaFoldDB" id="A0A512SVY6"/>
<protein>
    <submittedName>
        <fullName evidence="3">Uncharacterized protein</fullName>
    </submittedName>
</protein>
<evidence type="ECO:0000256" key="1">
    <source>
        <dbReference type="SAM" id="MobiDB-lite"/>
    </source>
</evidence>
<comment type="caution">
    <text evidence="3">The sequence shown here is derived from an EMBL/GenBank/DDBJ whole genome shotgun (WGS) entry which is preliminary data.</text>
</comment>